<feature type="domain" description="YrdC-like" evidence="11">
    <location>
        <begin position="215"/>
        <end position="399"/>
    </location>
</feature>
<comment type="function">
    <text evidence="8">Involved in the maturation of [NiFe] hydrogenases. Along with HypE, it catalyzes the synthesis of the CN ligands of the active site iron of [NiFe]-hydrogenases. HypF functions as a carbamoyl transferase using carbamoylphosphate as a substrate and transferring the carboxamido moiety in an ATP-dependent reaction to the thiolate of the C-terminal cysteine of HypE yielding a protein-S-carboxamide.</text>
</comment>
<dbReference type="PANTHER" id="PTHR42959:SF1">
    <property type="entry name" value="CARBAMOYLTRANSFERASE HYPF"/>
    <property type="match status" value="1"/>
</dbReference>
<feature type="domain" description="Acylphosphatase-like" evidence="10">
    <location>
        <begin position="15"/>
        <end position="101"/>
    </location>
</feature>
<dbReference type="Pfam" id="PF07503">
    <property type="entry name" value="zf-HYPF"/>
    <property type="match status" value="2"/>
</dbReference>
<evidence type="ECO:0000256" key="6">
    <source>
        <dbReference type="ARBA" id="ARBA00022833"/>
    </source>
</evidence>
<dbReference type="InterPro" id="IPR017968">
    <property type="entry name" value="Acylphosphatase_CS"/>
</dbReference>
<dbReference type="PROSITE" id="PS51160">
    <property type="entry name" value="ACYLPHOSPHATASE_3"/>
    <property type="match status" value="1"/>
</dbReference>
<evidence type="ECO:0000313" key="12">
    <source>
        <dbReference type="EMBL" id="SEQ13085.1"/>
    </source>
</evidence>
<dbReference type="NCBIfam" id="TIGR00143">
    <property type="entry name" value="hypF"/>
    <property type="match status" value="1"/>
</dbReference>
<dbReference type="Pfam" id="PF17788">
    <property type="entry name" value="HypF_C"/>
    <property type="match status" value="1"/>
</dbReference>
<evidence type="ECO:0000256" key="7">
    <source>
        <dbReference type="ARBA" id="ARBA00048220"/>
    </source>
</evidence>
<comment type="pathway">
    <text evidence="1 8">Protein modification; [NiFe] hydrogenase maturation.</text>
</comment>
<dbReference type="Gene3D" id="3.30.420.40">
    <property type="match status" value="1"/>
</dbReference>
<keyword evidence="6" id="KW-0862">Zinc</keyword>
<comment type="catalytic activity">
    <reaction evidence="7 8">
        <text>C-terminal L-cysteinyl-[HypE protein] + carbamoyl phosphate + ATP + H2O = C-terminal S-carboxamide-L-cysteinyl-[HypE protein] + AMP + phosphate + diphosphate + H(+)</text>
        <dbReference type="Rhea" id="RHEA:55636"/>
        <dbReference type="Rhea" id="RHEA-COMP:14247"/>
        <dbReference type="Rhea" id="RHEA-COMP:14392"/>
        <dbReference type="ChEBI" id="CHEBI:15377"/>
        <dbReference type="ChEBI" id="CHEBI:15378"/>
        <dbReference type="ChEBI" id="CHEBI:30616"/>
        <dbReference type="ChEBI" id="CHEBI:33019"/>
        <dbReference type="ChEBI" id="CHEBI:43474"/>
        <dbReference type="ChEBI" id="CHEBI:58228"/>
        <dbReference type="ChEBI" id="CHEBI:76913"/>
        <dbReference type="ChEBI" id="CHEBI:139126"/>
        <dbReference type="ChEBI" id="CHEBI:456215"/>
    </reaction>
</comment>
<keyword evidence="9" id="KW-0378">Hydrolase</keyword>
<evidence type="ECO:0000256" key="2">
    <source>
        <dbReference type="ARBA" id="ARBA00008097"/>
    </source>
</evidence>
<comment type="similarity">
    <text evidence="2 8">Belongs to the carbamoyltransferase HypF family.</text>
</comment>
<keyword evidence="4" id="KW-0479">Metal-binding</keyword>
<evidence type="ECO:0000313" key="13">
    <source>
        <dbReference type="Proteomes" id="UP000199233"/>
    </source>
</evidence>
<dbReference type="InterPro" id="IPR006070">
    <property type="entry name" value="Sua5-like_dom"/>
</dbReference>
<comment type="catalytic activity">
    <reaction evidence="9">
        <text>an acyl phosphate + H2O = a carboxylate + phosphate + H(+)</text>
        <dbReference type="Rhea" id="RHEA:14965"/>
        <dbReference type="ChEBI" id="CHEBI:15377"/>
        <dbReference type="ChEBI" id="CHEBI:15378"/>
        <dbReference type="ChEBI" id="CHEBI:29067"/>
        <dbReference type="ChEBI" id="CHEBI:43474"/>
        <dbReference type="ChEBI" id="CHEBI:59918"/>
        <dbReference type="EC" id="3.6.1.7"/>
    </reaction>
</comment>
<dbReference type="EMBL" id="FOFS01000004">
    <property type="protein sequence ID" value="SEQ13085.1"/>
    <property type="molecule type" value="Genomic_DNA"/>
</dbReference>
<dbReference type="PROSITE" id="PS00150">
    <property type="entry name" value="ACYLPHOSPHATASE_1"/>
    <property type="match status" value="1"/>
</dbReference>
<dbReference type="PIRSF" id="PIRSF006256">
    <property type="entry name" value="CMPcnvr_hdrg_mat"/>
    <property type="match status" value="1"/>
</dbReference>
<evidence type="ECO:0000259" key="10">
    <source>
        <dbReference type="PROSITE" id="PS51160"/>
    </source>
</evidence>
<dbReference type="Pfam" id="PF00708">
    <property type="entry name" value="Acylphosphatase"/>
    <property type="match status" value="1"/>
</dbReference>
<dbReference type="Gene3D" id="3.90.870.50">
    <property type="match status" value="1"/>
</dbReference>
<evidence type="ECO:0000256" key="5">
    <source>
        <dbReference type="ARBA" id="ARBA00022771"/>
    </source>
</evidence>
<name>A0A1H9DHY3_9GAMM</name>
<dbReference type="InterPro" id="IPR001792">
    <property type="entry name" value="Acylphosphatase-like_dom"/>
</dbReference>
<accession>A0A1H9DHY3</accession>
<feature type="active site" evidence="9">
    <location>
        <position position="48"/>
    </location>
</feature>
<evidence type="ECO:0000256" key="8">
    <source>
        <dbReference type="PIRNR" id="PIRNR006256"/>
    </source>
</evidence>
<dbReference type="InterPro" id="IPR036046">
    <property type="entry name" value="Acylphosphatase-like_dom_sf"/>
</dbReference>
<evidence type="ECO:0000256" key="4">
    <source>
        <dbReference type="ARBA" id="ARBA00022723"/>
    </source>
</evidence>
<keyword evidence="12" id="KW-0808">Transferase</keyword>
<dbReference type="RefSeq" id="WP_218140100.1">
    <property type="nucleotide sequence ID" value="NZ_FOFS01000004.1"/>
</dbReference>
<dbReference type="GO" id="GO:0008270">
    <property type="term" value="F:zinc ion binding"/>
    <property type="evidence" value="ECO:0007669"/>
    <property type="project" value="UniProtKB-KW"/>
</dbReference>
<reference evidence="12 13" key="1">
    <citation type="submission" date="2016-10" db="EMBL/GenBank/DDBJ databases">
        <authorList>
            <person name="de Groot N.N."/>
        </authorList>
    </citation>
    <scope>NUCLEOTIDE SEQUENCE [LARGE SCALE GENOMIC DNA]</scope>
    <source>
        <strain evidence="12 13">DSM 25927</strain>
    </source>
</reference>
<dbReference type="EC" id="6.2.-.-" evidence="8"/>
<evidence type="ECO:0000256" key="1">
    <source>
        <dbReference type="ARBA" id="ARBA00004711"/>
    </source>
</evidence>
<dbReference type="Gene3D" id="3.30.110.120">
    <property type="match status" value="1"/>
</dbReference>
<evidence type="ECO:0000256" key="3">
    <source>
        <dbReference type="ARBA" id="ARBA00022598"/>
    </source>
</evidence>
<dbReference type="STRING" id="489703.SAMN04488038_10446"/>
<dbReference type="InterPro" id="IPR011125">
    <property type="entry name" value="Znf_HypF"/>
</dbReference>
<sequence>MSPGASLLAADEQRAERIRVQGLVQGVGMRPTVWRLARAAQLCGWVRNDGEGVEIRVQGGAEAIAAFVQALREQAPPLARIDRIERQTCALESLPAFQIEHSGSGAVRTAVVADAACCEQCRAEIFDPYARRYRYAFTNCTHCGPRLSIVASIPYDRAGTSMRAFALCQDCRAEYEAPDDRRFHAQPIACHACGPRAQLLRADGAAFSVQALSMLDEVDAACTLLQRGQILAIKGLGGYQLACDAGNAEALAELRRRKRRARKPFALMARDLDVIRQYARLSDTEAALLQSAAAPIVLLDAEGQALPEAVAPGLRSLGFMLPNTPLHHLLLRRMARPIVLTSGNLADEPQCIDDEDARARLSGIADYFLLHNRAIVRRVDDSVARVVDGRVQLLRRARGYAPNPLPLPQGFAEAAPLLALGGELKNSFCLLRRGEAIVSHHMGDLGEARTQADYRRAVGDYLQLFEHQPQAVVIDAHPEYHSSKFGHELAEQRRLPLRRVQHHHAHIAACLADNGVPLNAPPVLGIALDGLGFGDNGEIWGGEFLLADYRSCRRLGSFKPVAMLGGEKAMVEPWRNTYAQLMAELGWPRFAMNYAELDLYRFLEAQPRAVFDAMLGQGLNSPPASSCGRLFDAVAAAMGICRERALYEGQAAIELETLVDQHTLRHEDEQLAYPFAIPRLQNGLPYIEPLAMWQALLGDLVLGTPLPVMAARFHKGLTQVMVRMVEKLCDSEGAAAGLRCVALSGGVFQNRVLLSEMRRRLQAAGYTVLQHRQLPANDGGLSLGQAVIAAAQGLAGIH</sequence>
<dbReference type="PROSITE" id="PS51163">
    <property type="entry name" value="YRDC"/>
    <property type="match status" value="1"/>
</dbReference>
<evidence type="ECO:0000259" key="11">
    <source>
        <dbReference type="PROSITE" id="PS51163"/>
    </source>
</evidence>
<dbReference type="Proteomes" id="UP000199233">
    <property type="component" value="Unassembled WGS sequence"/>
</dbReference>
<dbReference type="GO" id="GO:0051604">
    <property type="term" value="P:protein maturation"/>
    <property type="evidence" value="ECO:0007669"/>
    <property type="project" value="TreeGrafter"/>
</dbReference>
<keyword evidence="5" id="KW-0863">Zinc-finger</keyword>
<keyword evidence="3" id="KW-0436">Ligase</keyword>
<dbReference type="InterPro" id="IPR055128">
    <property type="entry name" value="HypF_C_2"/>
</dbReference>
<gene>
    <name evidence="12" type="ORF">SAMN04488038_10446</name>
</gene>
<dbReference type="Pfam" id="PF22521">
    <property type="entry name" value="HypF_C_2"/>
    <property type="match status" value="1"/>
</dbReference>
<dbReference type="InterPro" id="IPR041440">
    <property type="entry name" value="HypF_C"/>
</dbReference>
<dbReference type="AlphaFoldDB" id="A0A1H9DHY3"/>
<dbReference type="GO" id="GO:0016874">
    <property type="term" value="F:ligase activity"/>
    <property type="evidence" value="ECO:0007669"/>
    <property type="project" value="UniProtKB-UniRule"/>
</dbReference>
<dbReference type="Gene3D" id="3.30.420.360">
    <property type="match status" value="1"/>
</dbReference>
<dbReference type="InterPro" id="IPR017945">
    <property type="entry name" value="DHBP_synth_RibB-like_a/b_dom"/>
</dbReference>
<protein>
    <recommendedName>
        <fullName evidence="8">Carbamoyltransferase HypF</fullName>
        <ecNumber evidence="8">6.2.-.-</ecNumber>
    </recommendedName>
</protein>
<keyword evidence="13" id="KW-1185">Reference proteome</keyword>
<dbReference type="InterPro" id="IPR051060">
    <property type="entry name" value="Carbamoyltrans_HypF-like"/>
</dbReference>
<dbReference type="PANTHER" id="PTHR42959">
    <property type="entry name" value="CARBAMOYLTRANSFERASE"/>
    <property type="match status" value="1"/>
</dbReference>
<dbReference type="SUPFAM" id="SSF55821">
    <property type="entry name" value="YrdC/RibB"/>
    <property type="match status" value="1"/>
</dbReference>
<proteinExistence type="inferred from homology"/>
<evidence type="ECO:0000256" key="9">
    <source>
        <dbReference type="PROSITE-ProRule" id="PRU00520"/>
    </source>
</evidence>
<dbReference type="Pfam" id="PF01300">
    <property type="entry name" value="Sua5_yciO_yrdC"/>
    <property type="match status" value="1"/>
</dbReference>
<feature type="active site" evidence="9">
    <location>
        <position position="30"/>
    </location>
</feature>
<dbReference type="UniPathway" id="UPA00335"/>
<dbReference type="GO" id="GO:0003725">
    <property type="term" value="F:double-stranded RNA binding"/>
    <property type="evidence" value="ECO:0007669"/>
    <property type="project" value="InterPro"/>
</dbReference>
<dbReference type="GO" id="GO:0003998">
    <property type="term" value="F:acylphosphatase activity"/>
    <property type="evidence" value="ECO:0007669"/>
    <property type="project" value="UniProtKB-EC"/>
</dbReference>
<dbReference type="GO" id="GO:0016743">
    <property type="term" value="F:carboxyl- or carbamoyltransferase activity"/>
    <property type="evidence" value="ECO:0007669"/>
    <property type="project" value="UniProtKB-UniRule"/>
</dbReference>
<dbReference type="SUPFAM" id="SSF54975">
    <property type="entry name" value="Acylphosphatase/BLUF domain-like"/>
    <property type="match status" value="1"/>
</dbReference>
<dbReference type="InterPro" id="IPR004421">
    <property type="entry name" value="Carbamoyltransferase_HypF"/>
</dbReference>
<organism evidence="12 13">
    <name type="scientific">Solimonas aquatica</name>
    <dbReference type="NCBI Taxonomy" id="489703"/>
    <lineage>
        <taxon>Bacteria</taxon>
        <taxon>Pseudomonadati</taxon>
        <taxon>Pseudomonadota</taxon>
        <taxon>Gammaproteobacteria</taxon>
        <taxon>Nevskiales</taxon>
        <taxon>Nevskiaceae</taxon>
        <taxon>Solimonas</taxon>
    </lineage>
</organism>